<protein>
    <submittedName>
        <fullName evidence="6">DNA-binding transcriptional regulator, LacI/PurR family</fullName>
    </submittedName>
</protein>
<dbReference type="AlphaFoldDB" id="A0A1G6TKS1"/>
<keyword evidence="1" id="KW-0805">Transcription regulation</keyword>
<reference evidence="7" key="1">
    <citation type="submission" date="2016-10" db="EMBL/GenBank/DDBJ databases">
        <authorList>
            <person name="Varghese N."/>
            <person name="Submissions S."/>
        </authorList>
    </citation>
    <scope>NUCLEOTIDE SEQUENCE [LARGE SCALE GENOMIC DNA]</scope>
    <source>
        <strain evidence="7">CGMCC 4.3516</strain>
    </source>
</reference>
<evidence type="ECO:0000259" key="5">
    <source>
        <dbReference type="PROSITE" id="PS50932"/>
    </source>
</evidence>
<evidence type="ECO:0000256" key="1">
    <source>
        <dbReference type="ARBA" id="ARBA00023015"/>
    </source>
</evidence>
<dbReference type="GO" id="GO:0000976">
    <property type="term" value="F:transcription cis-regulatory region binding"/>
    <property type="evidence" value="ECO:0007669"/>
    <property type="project" value="TreeGrafter"/>
</dbReference>
<dbReference type="CDD" id="cd01574">
    <property type="entry name" value="PBP1_LacI"/>
    <property type="match status" value="1"/>
</dbReference>
<dbReference type="Proteomes" id="UP000198949">
    <property type="component" value="Unassembled WGS sequence"/>
</dbReference>
<dbReference type="GO" id="GO:0003700">
    <property type="term" value="F:DNA-binding transcription factor activity"/>
    <property type="evidence" value="ECO:0007669"/>
    <property type="project" value="TreeGrafter"/>
</dbReference>
<keyword evidence="7" id="KW-1185">Reference proteome</keyword>
<dbReference type="PANTHER" id="PTHR30146">
    <property type="entry name" value="LACI-RELATED TRANSCRIPTIONAL REPRESSOR"/>
    <property type="match status" value="1"/>
</dbReference>
<dbReference type="SUPFAM" id="SSF47413">
    <property type="entry name" value="lambda repressor-like DNA-binding domains"/>
    <property type="match status" value="1"/>
</dbReference>
<dbReference type="PANTHER" id="PTHR30146:SF109">
    <property type="entry name" value="HTH-TYPE TRANSCRIPTIONAL REGULATOR GALS"/>
    <property type="match status" value="1"/>
</dbReference>
<keyword evidence="2 6" id="KW-0238">DNA-binding</keyword>
<dbReference type="PRINTS" id="PR00036">
    <property type="entry name" value="HTHLACI"/>
</dbReference>
<dbReference type="RefSeq" id="WP_091030374.1">
    <property type="nucleotide sequence ID" value="NZ_FNAD01000003.1"/>
</dbReference>
<dbReference type="InterPro" id="IPR046335">
    <property type="entry name" value="LacI/GalR-like_sensor"/>
</dbReference>
<sequence length="348" mass="36752">MAQPKKAASIWDVARLAGVSHQTVSRVVNGSPRVAAATRDKVLEAIAELGYRPNRLARSLAGGAVESVTVLTADTSLYGPEAALRGIEKAARSLEWSVSISVLDPADTHSDADIIARLPRAGEPTIIMAHDEPGMRAKQVLLDTQPQAMVAIGPYTAEELAASPWLVGMDDGKAAAEATRYLLDLGHATVHHLAIPTSTGTFGGGKAHRADGWARVLREAGREVPAPVPSGWTITEAFKAVRPLVADPSVTAILCGNDHLALATLRAAHLAGRSVPGDLSIVGFDNTPFSAFTTPALTTVNQDFESVGRGAFELLRHRVDGAIPRPRPSWPEPELIVRETSGPPSPRS</sequence>
<proteinExistence type="predicted"/>
<dbReference type="OrthoDB" id="9785139at2"/>
<feature type="domain" description="HTH lacI-type" evidence="5">
    <location>
        <begin position="8"/>
        <end position="62"/>
    </location>
</feature>
<dbReference type="Gene3D" id="3.40.50.2300">
    <property type="match status" value="2"/>
</dbReference>
<feature type="region of interest" description="Disordered" evidence="4">
    <location>
        <begin position="323"/>
        <end position="348"/>
    </location>
</feature>
<keyword evidence="3" id="KW-0804">Transcription</keyword>
<gene>
    <name evidence="6" type="ORF">SAMN05216270_10331</name>
</gene>
<dbReference type="SMART" id="SM00354">
    <property type="entry name" value="HTH_LACI"/>
    <property type="match status" value="1"/>
</dbReference>
<dbReference type="PROSITE" id="PS00356">
    <property type="entry name" value="HTH_LACI_1"/>
    <property type="match status" value="1"/>
</dbReference>
<accession>A0A1G6TKS1</accession>
<dbReference type="InterPro" id="IPR028082">
    <property type="entry name" value="Peripla_BP_I"/>
</dbReference>
<dbReference type="STRING" id="58114.SAMN05216270_10331"/>
<dbReference type="InterPro" id="IPR010982">
    <property type="entry name" value="Lambda_DNA-bd_dom_sf"/>
</dbReference>
<evidence type="ECO:0000256" key="3">
    <source>
        <dbReference type="ARBA" id="ARBA00023163"/>
    </source>
</evidence>
<dbReference type="CDD" id="cd01392">
    <property type="entry name" value="HTH_LacI"/>
    <property type="match status" value="1"/>
</dbReference>
<evidence type="ECO:0000313" key="6">
    <source>
        <dbReference type="EMBL" id="SDD29688.1"/>
    </source>
</evidence>
<evidence type="ECO:0000256" key="2">
    <source>
        <dbReference type="ARBA" id="ARBA00023125"/>
    </source>
</evidence>
<dbReference type="EMBL" id="FNAD01000003">
    <property type="protein sequence ID" value="SDD29688.1"/>
    <property type="molecule type" value="Genomic_DNA"/>
</dbReference>
<evidence type="ECO:0000256" key="4">
    <source>
        <dbReference type="SAM" id="MobiDB-lite"/>
    </source>
</evidence>
<dbReference type="PROSITE" id="PS50932">
    <property type="entry name" value="HTH_LACI_2"/>
    <property type="match status" value="1"/>
</dbReference>
<dbReference type="Pfam" id="PF13377">
    <property type="entry name" value="Peripla_BP_3"/>
    <property type="match status" value="1"/>
</dbReference>
<dbReference type="Gene3D" id="1.10.260.40">
    <property type="entry name" value="lambda repressor-like DNA-binding domains"/>
    <property type="match status" value="1"/>
</dbReference>
<name>A0A1G6TKS1_9ACTN</name>
<evidence type="ECO:0000313" key="7">
    <source>
        <dbReference type="Proteomes" id="UP000198949"/>
    </source>
</evidence>
<organism evidence="6 7">
    <name type="scientific">Glycomyces harbinensis</name>
    <dbReference type="NCBI Taxonomy" id="58114"/>
    <lineage>
        <taxon>Bacteria</taxon>
        <taxon>Bacillati</taxon>
        <taxon>Actinomycetota</taxon>
        <taxon>Actinomycetes</taxon>
        <taxon>Glycomycetales</taxon>
        <taxon>Glycomycetaceae</taxon>
        <taxon>Glycomyces</taxon>
    </lineage>
</organism>
<dbReference type="InterPro" id="IPR000843">
    <property type="entry name" value="HTH_LacI"/>
</dbReference>
<dbReference type="Pfam" id="PF00356">
    <property type="entry name" value="LacI"/>
    <property type="match status" value="1"/>
</dbReference>
<dbReference type="SUPFAM" id="SSF53822">
    <property type="entry name" value="Periplasmic binding protein-like I"/>
    <property type="match status" value="1"/>
</dbReference>